<dbReference type="CDD" id="cd13399">
    <property type="entry name" value="Slt35-like"/>
    <property type="match status" value="1"/>
</dbReference>
<sequence>MAVAMALSVTAAVLGPAQPSKGGTEPPVEREEPADVLDLPAPAGEQGEVRRLPDAGVAPAGIAPVGRVEPAVNGPVAGIPATLHTAYQKAALRLAQSQPECRLPATLLAAIGKVESDHARGGRVDATGRTLSPIIGLRLDGSPGLAAIRDTDGGAYDGDVTWDRAVGPMQFIPGTWRRWASDGNGDGKSDPHNVHDATVAAGRYLCANGRDLSTAAGLRSGVLSYNHSEHYLNTVRQWMELYRKGVSAMPDTTAAAEEVVAAPEPVKPAPDVIALPTPVPPPPVTLPPAPQLPADPPPAAEVPAPGPATPVRSPDAALAQLVEGTLGTTVCVVNGVVVHVTEQATGLLGGLLGLPLLPAGPADREQCLPPR</sequence>
<dbReference type="Pfam" id="PF13406">
    <property type="entry name" value="SLT_2"/>
    <property type="match status" value="1"/>
</dbReference>
<dbReference type="GO" id="GO:0009253">
    <property type="term" value="P:peptidoglycan catabolic process"/>
    <property type="evidence" value="ECO:0007669"/>
    <property type="project" value="TreeGrafter"/>
</dbReference>
<dbReference type="InterPro" id="IPR031304">
    <property type="entry name" value="SLT_2"/>
</dbReference>
<dbReference type="InterPro" id="IPR043426">
    <property type="entry name" value="MltB-like"/>
</dbReference>
<organism evidence="3 4">
    <name type="scientific">Lentzea fradiae</name>
    <dbReference type="NCBI Taxonomy" id="200378"/>
    <lineage>
        <taxon>Bacteria</taxon>
        <taxon>Bacillati</taxon>
        <taxon>Actinomycetota</taxon>
        <taxon>Actinomycetes</taxon>
        <taxon>Pseudonocardiales</taxon>
        <taxon>Pseudonocardiaceae</taxon>
        <taxon>Lentzea</taxon>
    </lineage>
</organism>
<dbReference type="Proteomes" id="UP000199623">
    <property type="component" value="Unassembled WGS sequence"/>
</dbReference>
<dbReference type="SUPFAM" id="SSF53955">
    <property type="entry name" value="Lysozyme-like"/>
    <property type="match status" value="1"/>
</dbReference>
<dbReference type="GO" id="GO:0008933">
    <property type="term" value="F:peptidoglycan lytic transglycosylase activity"/>
    <property type="evidence" value="ECO:0007669"/>
    <property type="project" value="TreeGrafter"/>
</dbReference>
<feature type="compositionally biased region" description="Pro residues" evidence="1">
    <location>
        <begin position="279"/>
        <end position="308"/>
    </location>
</feature>
<reference evidence="4" key="1">
    <citation type="submission" date="2016-10" db="EMBL/GenBank/DDBJ databases">
        <authorList>
            <person name="Varghese N."/>
            <person name="Submissions S."/>
        </authorList>
    </citation>
    <scope>NUCLEOTIDE SEQUENCE [LARGE SCALE GENOMIC DNA]</scope>
    <source>
        <strain evidence="4">CGMCC 4.3506</strain>
    </source>
</reference>
<name>A0A1G7L794_9PSEU</name>
<dbReference type="AlphaFoldDB" id="A0A1G7L794"/>
<keyword evidence="4" id="KW-1185">Reference proteome</keyword>
<dbReference type="EMBL" id="FNCC01000001">
    <property type="protein sequence ID" value="SDF45338.1"/>
    <property type="molecule type" value="Genomic_DNA"/>
</dbReference>
<dbReference type="InterPro" id="IPR023346">
    <property type="entry name" value="Lysozyme-like_dom_sf"/>
</dbReference>
<feature type="region of interest" description="Disordered" evidence="1">
    <location>
        <begin position="14"/>
        <end position="41"/>
    </location>
</feature>
<feature type="region of interest" description="Disordered" evidence="1">
    <location>
        <begin position="279"/>
        <end position="311"/>
    </location>
</feature>
<evidence type="ECO:0000259" key="2">
    <source>
        <dbReference type="Pfam" id="PF13406"/>
    </source>
</evidence>
<protein>
    <submittedName>
        <fullName evidence="3">Transglycosylase SLT domain-containing protein</fullName>
    </submittedName>
</protein>
<gene>
    <name evidence="3" type="ORF">SAMN05216553_101710</name>
</gene>
<dbReference type="STRING" id="200378.SAMN05216553_101710"/>
<evidence type="ECO:0000313" key="4">
    <source>
        <dbReference type="Proteomes" id="UP000199623"/>
    </source>
</evidence>
<dbReference type="PANTHER" id="PTHR30163">
    <property type="entry name" value="MEMBRANE-BOUND LYTIC MUREIN TRANSGLYCOSYLASE B"/>
    <property type="match status" value="1"/>
</dbReference>
<evidence type="ECO:0000313" key="3">
    <source>
        <dbReference type="EMBL" id="SDF45338.1"/>
    </source>
</evidence>
<dbReference type="PANTHER" id="PTHR30163:SF8">
    <property type="entry name" value="LYTIC MUREIN TRANSGLYCOSYLASE"/>
    <property type="match status" value="1"/>
</dbReference>
<evidence type="ECO:0000256" key="1">
    <source>
        <dbReference type="SAM" id="MobiDB-lite"/>
    </source>
</evidence>
<accession>A0A1G7L794</accession>
<feature type="domain" description="Transglycosylase SLT" evidence="2">
    <location>
        <begin position="162"/>
        <end position="253"/>
    </location>
</feature>
<proteinExistence type="predicted"/>
<dbReference type="Gene3D" id="1.10.530.10">
    <property type="match status" value="1"/>
</dbReference>